<organism evidence="1 2">
    <name type="scientific">Paenactinomyces guangxiensis</name>
    <dbReference type="NCBI Taxonomy" id="1490290"/>
    <lineage>
        <taxon>Bacteria</taxon>
        <taxon>Bacillati</taxon>
        <taxon>Bacillota</taxon>
        <taxon>Bacilli</taxon>
        <taxon>Bacillales</taxon>
        <taxon>Thermoactinomycetaceae</taxon>
        <taxon>Paenactinomyces</taxon>
    </lineage>
</organism>
<reference evidence="1 2" key="1">
    <citation type="submission" date="2020-07" db="EMBL/GenBank/DDBJ databases">
        <authorList>
            <person name="Feng H."/>
        </authorList>
    </citation>
    <scope>NUCLEOTIDE SEQUENCE [LARGE SCALE GENOMIC DNA]</scope>
    <source>
        <strain evidence="2">s-10</strain>
    </source>
</reference>
<gene>
    <name evidence="1" type="ORF">H1191_13170</name>
</gene>
<accession>A0A7W2A9J4</accession>
<proteinExistence type="predicted"/>
<dbReference type="AlphaFoldDB" id="A0A7W2A9J4"/>
<evidence type="ECO:0000313" key="1">
    <source>
        <dbReference type="EMBL" id="MBA4495257.1"/>
    </source>
</evidence>
<name>A0A7W2A9J4_9BACL</name>
<dbReference type="Proteomes" id="UP000535491">
    <property type="component" value="Unassembled WGS sequence"/>
</dbReference>
<dbReference type="EMBL" id="JACEIQ010000013">
    <property type="protein sequence ID" value="MBA4495257.1"/>
    <property type="molecule type" value="Genomic_DNA"/>
</dbReference>
<protein>
    <submittedName>
        <fullName evidence="1">Uncharacterized protein</fullName>
    </submittedName>
</protein>
<evidence type="ECO:0000313" key="2">
    <source>
        <dbReference type="Proteomes" id="UP000535491"/>
    </source>
</evidence>
<sequence>MNVRCKGMNEIEAFLNGIKPTLLLAEQQKPFTTMLAYPNAEIHLIPNRRQCLFFPTEEKMREWQERTAGITHTTPEFHRELGLTLGYPPKAVDFYVRRVKCEQEGRLNELKRLKLKVVGMHYAGISCNGSGDDIIHNVRWLWDRYRLAEPLKVRIDTSFITVDYRDEKVLTGIAEETTVTLVS</sequence>
<dbReference type="RefSeq" id="WP_181752505.1">
    <property type="nucleotide sequence ID" value="NZ_JACEIQ010000013.1"/>
</dbReference>
<comment type="caution">
    <text evidence="1">The sequence shown here is derived from an EMBL/GenBank/DDBJ whole genome shotgun (WGS) entry which is preliminary data.</text>
</comment>
<keyword evidence="2" id="KW-1185">Reference proteome</keyword>